<dbReference type="AlphaFoldDB" id="A0A937K224"/>
<dbReference type="InterPro" id="IPR024423">
    <property type="entry name" value="DUF3050"/>
</dbReference>
<protein>
    <submittedName>
        <fullName evidence="1">DUF3050 domain-containing protein</fullName>
    </submittedName>
</protein>
<evidence type="ECO:0000313" key="1">
    <source>
        <dbReference type="EMBL" id="MBL3657327.1"/>
    </source>
</evidence>
<gene>
    <name evidence="1" type="ORF">JL102_14365</name>
</gene>
<accession>A0A937K224</accession>
<sequence>MNAEIEKIEEAISPLRKQLTTHKMYDKLSSLDDIRNFMGQHVYAVWDFMSLLKALQRDLTCVNVPWLPASDPSIARFINEIVLGEESDLGENGEPMSHYEMYLEAMEQINADTSEIRNFLKVIIDKGIDEAIDNIEELAVRDFVRFTFDTINSGKAHLIASAFTFGREDLIPDMFIEIIKRSEKENHVSYNKLTYYLNRHIELDGDEHGPLSIKMITALCGNDQVKWEECLQTAEVALNKRIKLWDSIADKIEMKAS</sequence>
<organism evidence="1 2">
    <name type="scientific">Fulvivirga sediminis</name>
    <dbReference type="NCBI Taxonomy" id="2803949"/>
    <lineage>
        <taxon>Bacteria</taxon>
        <taxon>Pseudomonadati</taxon>
        <taxon>Bacteroidota</taxon>
        <taxon>Cytophagia</taxon>
        <taxon>Cytophagales</taxon>
        <taxon>Fulvivirgaceae</taxon>
        <taxon>Fulvivirga</taxon>
    </lineage>
</organism>
<dbReference type="InterPro" id="IPR016084">
    <property type="entry name" value="Haem_Oase-like_multi-hlx"/>
</dbReference>
<dbReference type="Proteomes" id="UP000659388">
    <property type="component" value="Unassembled WGS sequence"/>
</dbReference>
<name>A0A937K224_9BACT</name>
<reference evidence="1" key="1">
    <citation type="submission" date="2021-01" db="EMBL/GenBank/DDBJ databases">
        <title>Fulvivirga kasyanovii gen. nov., sp nov., a novel member of the phylum Bacteroidetes isolated from seawater in a mussel farm.</title>
        <authorList>
            <person name="Zhao L.-H."/>
            <person name="Wang Z.-J."/>
        </authorList>
    </citation>
    <scope>NUCLEOTIDE SEQUENCE</scope>
    <source>
        <strain evidence="1">2943</strain>
    </source>
</reference>
<dbReference type="Pfam" id="PF11251">
    <property type="entry name" value="DUF3050"/>
    <property type="match status" value="1"/>
</dbReference>
<dbReference type="Gene3D" id="1.20.910.10">
    <property type="entry name" value="Heme oxygenase-like"/>
    <property type="match status" value="1"/>
</dbReference>
<dbReference type="EMBL" id="JAESIY010000007">
    <property type="protein sequence ID" value="MBL3657327.1"/>
    <property type="molecule type" value="Genomic_DNA"/>
</dbReference>
<comment type="caution">
    <text evidence="1">The sequence shown here is derived from an EMBL/GenBank/DDBJ whole genome shotgun (WGS) entry which is preliminary data.</text>
</comment>
<evidence type="ECO:0000313" key="2">
    <source>
        <dbReference type="Proteomes" id="UP000659388"/>
    </source>
</evidence>
<proteinExistence type="predicted"/>
<dbReference type="SUPFAM" id="SSF48613">
    <property type="entry name" value="Heme oxygenase-like"/>
    <property type="match status" value="1"/>
</dbReference>
<keyword evidence="2" id="KW-1185">Reference proteome</keyword>